<organism evidence="4 5">
    <name type="scientific">Splendidivirga corallicola</name>
    <dbReference type="NCBI Taxonomy" id="3051826"/>
    <lineage>
        <taxon>Bacteria</taxon>
        <taxon>Pseudomonadati</taxon>
        <taxon>Bacteroidota</taxon>
        <taxon>Cytophagia</taxon>
        <taxon>Cytophagales</taxon>
        <taxon>Splendidivirgaceae</taxon>
        <taxon>Splendidivirga</taxon>
    </lineage>
</organism>
<gene>
    <name evidence="4" type="ORF">QQ008_21570</name>
</gene>
<dbReference type="Gene3D" id="2.60.40.3140">
    <property type="match status" value="1"/>
</dbReference>
<evidence type="ECO:0000259" key="2">
    <source>
        <dbReference type="Pfam" id="PF01841"/>
    </source>
</evidence>
<dbReference type="Gene3D" id="2.60.120.1130">
    <property type="match status" value="1"/>
</dbReference>
<dbReference type="Gene3D" id="3.10.620.30">
    <property type="match status" value="1"/>
</dbReference>
<dbReference type="Pfam" id="PF12969">
    <property type="entry name" value="DUF3857"/>
    <property type="match status" value="1"/>
</dbReference>
<dbReference type="RefSeq" id="WP_346754019.1">
    <property type="nucleotide sequence ID" value="NZ_JAUJEA010000009.1"/>
</dbReference>
<dbReference type="InterPro" id="IPR002931">
    <property type="entry name" value="Transglutaminase-like"/>
</dbReference>
<proteinExistence type="predicted"/>
<evidence type="ECO:0000313" key="4">
    <source>
        <dbReference type="EMBL" id="MDN5203995.1"/>
    </source>
</evidence>
<sequence>MQNIKCNIFFLLLFLSTSPSLLGSEKKYPVSSIDESLIKDAVAVVRVDEMEFEVLSLGKAKRKVRQVITILKKGGERYKYVYVGYDKFSKVSYISGNLYDAEGEFVKKLKKSDIEDRSSISGFSIYEDNRVKIGELSSNEYPYTVEYEYEVDLNGLLFYPSWYFQSDNEVSVEQSSLKVIVPNGQELRYKELNLNHEAGISNENGKKIFFWEEENIQAFKKESYGPKLQELLPIVFTAPSKFEMDGYKGDMSSWKTLGTWQNKLNEGRDELSDAVKLKLHELTADASNEIDKIKKIYEYLQSKTRYVSIQLGIGGWQPFEASFVDEQGYGDCKALSNYTKAMLKAVGINSHYVLVRAGENAANIDKHFPSRQFNHAILCVPTGQDTVWLECTSQTNPFGYLGSFTGDRDVLIVTEDGGKVVHTPIYKQENNLQTRFAEVNLDKQGNAKASVNTVYSGLQYENDDLNFMLNKSAEEQKKWLYEKLDLSGIKINKFELKREGDFIPAATEYLELDVPKYASVSGKRIFLEPNLLNKWSYVPSKLEERKTDIVLRKSFIDVDSIVYHVPADYYLEYKPEVITHKSKFGEYNANISIEQGKITYVRTLKIKKNRFPADHYNEFRNFIRQIVKSDKIKIVLKNST</sequence>
<reference evidence="4" key="1">
    <citation type="submission" date="2023-06" db="EMBL/GenBank/DDBJ databases">
        <title>Genomic of Parafulvivirga corallium.</title>
        <authorList>
            <person name="Wang G."/>
        </authorList>
    </citation>
    <scope>NUCLEOTIDE SEQUENCE</scope>
    <source>
        <strain evidence="4">BMA10</strain>
    </source>
</reference>
<protein>
    <submittedName>
        <fullName evidence="4">DUF3857 domain-containing protein</fullName>
    </submittedName>
</protein>
<name>A0ABT8KTA8_9BACT</name>
<dbReference type="SUPFAM" id="SSF54001">
    <property type="entry name" value="Cysteine proteinases"/>
    <property type="match status" value="1"/>
</dbReference>
<feature type="domain" description="DUF3857" evidence="3">
    <location>
        <begin position="58"/>
        <end position="219"/>
    </location>
</feature>
<feature type="signal peptide" evidence="1">
    <location>
        <begin position="1"/>
        <end position="22"/>
    </location>
</feature>
<evidence type="ECO:0000259" key="3">
    <source>
        <dbReference type="Pfam" id="PF12969"/>
    </source>
</evidence>
<feature type="chain" id="PRO_5047492710" evidence="1">
    <location>
        <begin position="23"/>
        <end position="640"/>
    </location>
</feature>
<evidence type="ECO:0000313" key="5">
    <source>
        <dbReference type="Proteomes" id="UP001172082"/>
    </source>
</evidence>
<evidence type="ECO:0000256" key="1">
    <source>
        <dbReference type="SAM" id="SignalP"/>
    </source>
</evidence>
<keyword evidence="1" id="KW-0732">Signal</keyword>
<dbReference type="EMBL" id="JAUJEA010000009">
    <property type="protein sequence ID" value="MDN5203995.1"/>
    <property type="molecule type" value="Genomic_DNA"/>
</dbReference>
<dbReference type="InterPro" id="IPR024618">
    <property type="entry name" value="DUF3857"/>
</dbReference>
<dbReference type="InterPro" id="IPR038765">
    <property type="entry name" value="Papain-like_cys_pep_sf"/>
</dbReference>
<keyword evidence="5" id="KW-1185">Reference proteome</keyword>
<accession>A0ABT8KTA8</accession>
<comment type="caution">
    <text evidence="4">The sequence shown here is derived from an EMBL/GenBank/DDBJ whole genome shotgun (WGS) entry which is preliminary data.</text>
</comment>
<dbReference type="Proteomes" id="UP001172082">
    <property type="component" value="Unassembled WGS sequence"/>
</dbReference>
<dbReference type="Pfam" id="PF01841">
    <property type="entry name" value="Transglut_core"/>
    <property type="match status" value="1"/>
</dbReference>
<feature type="domain" description="Transglutaminase-like" evidence="2">
    <location>
        <begin position="281"/>
        <end position="389"/>
    </location>
</feature>